<proteinExistence type="predicted"/>
<name>A0A934J402_9BACL</name>
<dbReference type="AlphaFoldDB" id="A0A934J402"/>
<accession>A0A934J402</accession>
<reference evidence="1" key="1">
    <citation type="submission" date="2020-12" db="EMBL/GenBank/DDBJ databases">
        <authorList>
            <person name="Huq M.A."/>
        </authorList>
    </citation>
    <scope>NUCLEOTIDE SEQUENCE</scope>
    <source>
        <strain evidence="1">MAHUQ-46</strain>
    </source>
</reference>
<protein>
    <submittedName>
        <fullName evidence="1">Cell wall hydrolase</fullName>
    </submittedName>
</protein>
<organism evidence="1 2">
    <name type="scientific">Paenibacillus roseus</name>
    <dbReference type="NCBI Taxonomy" id="2798579"/>
    <lineage>
        <taxon>Bacteria</taxon>
        <taxon>Bacillati</taxon>
        <taxon>Bacillota</taxon>
        <taxon>Bacilli</taxon>
        <taxon>Bacillales</taxon>
        <taxon>Paenibacillaceae</taxon>
        <taxon>Paenibacillus</taxon>
    </lineage>
</organism>
<dbReference type="InterPro" id="IPR042047">
    <property type="entry name" value="SleB_dom1"/>
</dbReference>
<keyword evidence="1" id="KW-0378">Hydrolase</keyword>
<dbReference type="RefSeq" id="WP_199018785.1">
    <property type="nucleotide sequence ID" value="NZ_JAELUP010000022.1"/>
</dbReference>
<evidence type="ECO:0000313" key="1">
    <source>
        <dbReference type="EMBL" id="MBJ6361234.1"/>
    </source>
</evidence>
<dbReference type="Gene3D" id="1.10.10.2520">
    <property type="entry name" value="Cell wall hydrolase SleB, domain 1"/>
    <property type="match status" value="1"/>
</dbReference>
<dbReference type="EMBL" id="JAELUP010000022">
    <property type="protein sequence ID" value="MBJ6361234.1"/>
    <property type="molecule type" value="Genomic_DNA"/>
</dbReference>
<comment type="caution">
    <text evidence="1">The sequence shown here is derived from an EMBL/GenBank/DDBJ whole genome shotgun (WGS) entry which is preliminary data.</text>
</comment>
<dbReference type="GO" id="GO:0016787">
    <property type="term" value="F:hydrolase activity"/>
    <property type="evidence" value="ECO:0007669"/>
    <property type="project" value="UniProtKB-KW"/>
</dbReference>
<dbReference type="Proteomes" id="UP000640274">
    <property type="component" value="Unassembled WGS sequence"/>
</dbReference>
<dbReference type="Gene3D" id="2.180.10.10">
    <property type="entry name" value="RHS repeat-associated core"/>
    <property type="match status" value="1"/>
</dbReference>
<keyword evidence="2" id="KW-1185">Reference proteome</keyword>
<sequence>MVSIRDDSQSIIAKYEYNSNGETSSILGQDYEGNWVDKSSDESFIGTLNLIRLHSFYYDKETGWYYTGSRYYDSSRNEFLKGAVKLQPPSLNDVLKNNDSIVTPFADYQLIMQIQSCQTTSLNDTNFGKPLTYSSSWYNSLSDIELLARLLYGENVLNEGDQYAVAWVLINRKNANSSEFGGNTFRGVATKSGAFEPLTGGQGGTENARVPNTSSNRWNTAIWSACTFTYTSSISDYNSLIPKAPGISNQLFFVGLSYFLTGTNSQDKTPSGTGLRYKMDNNYINIKNVVIVFDTTTSFQNPSKKDSITSHADLNSAQKRLRHNIFFNLD</sequence>
<evidence type="ECO:0000313" key="2">
    <source>
        <dbReference type="Proteomes" id="UP000640274"/>
    </source>
</evidence>
<gene>
    <name evidence="1" type="ORF">JFN88_07925</name>
</gene>